<dbReference type="GO" id="GO:0008360">
    <property type="term" value="P:regulation of cell shape"/>
    <property type="evidence" value="ECO:0007669"/>
    <property type="project" value="UniProtKB-KW"/>
</dbReference>
<dbReference type="Proteomes" id="UP000190064">
    <property type="component" value="Unassembled WGS sequence"/>
</dbReference>
<keyword evidence="3 10" id="KW-0328">Glycosyltransferase</keyword>
<keyword evidence="9 10" id="KW-0961">Cell wall biogenesis/degradation</keyword>
<feature type="binding site" evidence="10">
    <location>
        <position position="119"/>
    </location>
    <ligand>
        <name>UDP-N-acetyl-alpha-D-glucosamine</name>
        <dbReference type="ChEBI" id="CHEBI:57705"/>
    </ligand>
</feature>
<organism evidence="13 14">
    <name type="scientific">Oceanospirillum linum</name>
    <dbReference type="NCBI Taxonomy" id="966"/>
    <lineage>
        <taxon>Bacteria</taxon>
        <taxon>Pseudomonadati</taxon>
        <taxon>Pseudomonadota</taxon>
        <taxon>Gammaproteobacteria</taxon>
        <taxon>Oceanospirillales</taxon>
        <taxon>Oceanospirillaceae</taxon>
        <taxon>Oceanospirillum</taxon>
    </lineage>
</organism>
<evidence type="ECO:0000256" key="10">
    <source>
        <dbReference type="HAMAP-Rule" id="MF_00033"/>
    </source>
</evidence>
<evidence type="ECO:0000256" key="9">
    <source>
        <dbReference type="ARBA" id="ARBA00023316"/>
    </source>
</evidence>
<keyword evidence="4 10" id="KW-0808">Transferase</keyword>
<keyword evidence="2 10" id="KW-0132">Cell division</keyword>
<keyword evidence="5 10" id="KW-0133">Cell shape</keyword>
<evidence type="ECO:0000256" key="6">
    <source>
        <dbReference type="ARBA" id="ARBA00022984"/>
    </source>
</evidence>
<evidence type="ECO:0000256" key="8">
    <source>
        <dbReference type="ARBA" id="ARBA00023306"/>
    </source>
</evidence>
<keyword evidence="7 10" id="KW-0472">Membrane</keyword>
<dbReference type="Pfam" id="PF03033">
    <property type="entry name" value="Glyco_transf_28"/>
    <property type="match status" value="1"/>
</dbReference>
<evidence type="ECO:0000256" key="1">
    <source>
        <dbReference type="ARBA" id="ARBA00022475"/>
    </source>
</evidence>
<evidence type="ECO:0000259" key="11">
    <source>
        <dbReference type="Pfam" id="PF03033"/>
    </source>
</evidence>
<dbReference type="UniPathway" id="UPA00219"/>
<evidence type="ECO:0000313" key="14">
    <source>
        <dbReference type="Proteomes" id="UP000190064"/>
    </source>
</evidence>
<dbReference type="EC" id="2.4.1.227" evidence="10"/>
<feature type="binding site" evidence="10">
    <location>
        <position position="281"/>
    </location>
    <ligand>
        <name>UDP-N-acetyl-alpha-D-glucosamine</name>
        <dbReference type="ChEBI" id="CHEBI:57705"/>
    </ligand>
</feature>
<dbReference type="GO" id="GO:0009252">
    <property type="term" value="P:peptidoglycan biosynthetic process"/>
    <property type="evidence" value="ECO:0007669"/>
    <property type="project" value="UniProtKB-UniRule"/>
</dbReference>
<dbReference type="HAMAP" id="MF_00033">
    <property type="entry name" value="MurG"/>
    <property type="match status" value="1"/>
</dbReference>
<dbReference type="GO" id="GO:0051301">
    <property type="term" value="P:cell division"/>
    <property type="evidence" value="ECO:0007669"/>
    <property type="project" value="UniProtKB-KW"/>
</dbReference>
<comment type="pathway">
    <text evidence="10">Cell wall biogenesis; peptidoglycan biosynthesis.</text>
</comment>
<evidence type="ECO:0000256" key="3">
    <source>
        <dbReference type="ARBA" id="ARBA00022676"/>
    </source>
</evidence>
<dbReference type="PANTHER" id="PTHR21015">
    <property type="entry name" value="UDP-N-ACETYLGLUCOSAMINE--N-ACETYLMURAMYL-(PENTAPEPTIDE) PYROPHOSPHORYL-UNDECAPRENOL N-ACETYLGLUCOSAMINE TRANSFERASE 1"/>
    <property type="match status" value="1"/>
</dbReference>
<dbReference type="GO" id="GO:0005975">
    <property type="term" value="P:carbohydrate metabolic process"/>
    <property type="evidence" value="ECO:0007669"/>
    <property type="project" value="InterPro"/>
</dbReference>
<comment type="function">
    <text evidence="10">Cell wall formation. Catalyzes the transfer of a GlcNAc subunit on undecaprenyl-pyrophosphoryl-MurNAc-pentapeptide (lipid intermediate I) to form undecaprenyl-pyrophosphoryl-MurNAc-(pentapeptide)GlcNAc (lipid intermediate II).</text>
</comment>
<feature type="binding site" evidence="10">
    <location>
        <begin position="255"/>
        <end position="260"/>
    </location>
    <ligand>
        <name>UDP-N-acetyl-alpha-D-glucosamine</name>
        <dbReference type="ChEBI" id="CHEBI:57705"/>
    </ligand>
</feature>
<evidence type="ECO:0000256" key="2">
    <source>
        <dbReference type="ARBA" id="ARBA00022618"/>
    </source>
</evidence>
<protein>
    <recommendedName>
        <fullName evidence="10">UDP-N-acetylglucosamine--N-acetylmuramyl-(pentapeptide) pyrophosphoryl-undecaprenol N-acetylglucosamine transferase</fullName>
        <ecNumber evidence="10">2.4.1.227</ecNumber>
    </recommendedName>
    <alternativeName>
        <fullName evidence="10">Undecaprenyl-PP-MurNAc-pentapeptide-UDPGlcNAc GlcNAc transferase</fullName>
    </alternativeName>
</protein>
<dbReference type="InterPro" id="IPR006009">
    <property type="entry name" value="GlcNAc_MurG"/>
</dbReference>
<dbReference type="GO" id="GO:0005886">
    <property type="term" value="C:plasma membrane"/>
    <property type="evidence" value="ECO:0007669"/>
    <property type="project" value="UniProtKB-SubCell"/>
</dbReference>
<accession>A0A1T1HGE0</accession>
<sequence length="350" mass="37311">MLMAGGTGGHVIPALSLAERFMAGGLQVEWLGSPQGIENRLVPAAGIALNHIDVVGLRGKGLLRKLMAPFLVLNAVKQALVILRRFKPDFVVGLGGFASGPGGIAARILGIPVFIHEQNAVAGMTNRWLSKVARQTFAAFPGAFDEKVGAIVTGNPVRESLLTVPDKSLHSLPLNILVIGGSLGAQVFNERLPEALSKIPPEVRPYVWHQAGKGKLGATEESYQHFKVAARTQEFIDDMTGAFDWADLVICRAGALTVSELAAAGRASVLVPLPIAVDDHQTANARFLVEADAGILLPQKEMDADHLSNVLRDLVSNPEKIITMGKNARRVARPLATEAVVQGCLEKRFG</sequence>
<feature type="binding site" evidence="10">
    <location>
        <position position="182"/>
    </location>
    <ligand>
        <name>UDP-N-acetyl-alpha-D-glucosamine</name>
        <dbReference type="ChEBI" id="CHEBI:57705"/>
    </ligand>
</feature>
<evidence type="ECO:0000259" key="12">
    <source>
        <dbReference type="Pfam" id="PF04101"/>
    </source>
</evidence>
<dbReference type="CDD" id="cd03785">
    <property type="entry name" value="GT28_MurG"/>
    <property type="match status" value="1"/>
</dbReference>
<dbReference type="SUPFAM" id="SSF53756">
    <property type="entry name" value="UDP-Glycosyltransferase/glycogen phosphorylase"/>
    <property type="match status" value="1"/>
</dbReference>
<comment type="catalytic activity">
    <reaction evidence="10">
        <text>di-trans,octa-cis-undecaprenyl diphospho-N-acetyl-alpha-D-muramoyl-L-alanyl-D-glutamyl-meso-2,6-diaminopimeloyl-D-alanyl-D-alanine + UDP-N-acetyl-alpha-D-glucosamine = di-trans,octa-cis-undecaprenyl diphospho-[N-acetyl-alpha-D-glucosaminyl-(1-&gt;4)]-N-acetyl-alpha-D-muramoyl-L-alanyl-D-glutamyl-meso-2,6-diaminopimeloyl-D-alanyl-D-alanine + UDP + H(+)</text>
        <dbReference type="Rhea" id="RHEA:31227"/>
        <dbReference type="ChEBI" id="CHEBI:15378"/>
        <dbReference type="ChEBI" id="CHEBI:57705"/>
        <dbReference type="ChEBI" id="CHEBI:58223"/>
        <dbReference type="ChEBI" id="CHEBI:61387"/>
        <dbReference type="ChEBI" id="CHEBI:61388"/>
        <dbReference type="EC" id="2.4.1.227"/>
    </reaction>
</comment>
<reference evidence="13" key="1">
    <citation type="submission" date="2017-02" db="EMBL/GenBank/DDBJ databases">
        <title>Draft Genome Sequence of the Salt Water Bacterium Oceanospirillum linum ATCC 11336.</title>
        <authorList>
            <person name="Trachtenberg A.M."/>
            <person name="Carney J.G."/>
            <person name="Linnane J.D."/>
            <person name="Rheaume B.A."/>
            <person name="Pitts N.L."/>
            <person name="Mykles D.L."/>
            <person name="Maclea K.S."/>
        </authorList>
    </citation>
    <scope>NUCLEOTIDE SEQUENCE [LARGE SCALE GENOMIC DNA]</scope>
    <source>
        <strain evidence="13">ATCC 11336</strain>
    </source>
</reference>
<comment type="caution">
    <text evidence="13">The sequence shown here is derived from an EMBL/GenBank/DDBJ whole genome shotgun (WGS) entry which is preliminary data.</text>
</comment>
<dbReference type="InterPro" id="IPR004276">
    <property type="entry name" value="GlycoTrans_28_N"/>
</dbReference>
<dbReference type="InterPro" id="IPR007235">
    <property type="entry name" value="Glyco_trans_28_C"/>
</dbReference>
<dbReference type="AlphaFoldDB" id="A0A1T1HGE0"/>
<evidence type="ECO:0000313" key="13">
    <source>
        <dbReference type="EMBL" id="OOV88929.1"/>
    </source>
</evidence>
<name>A0A1T1HGE0_OCELI</name>
<keyword evidence="6 10" id="KW-0573">Peptidoglycan synthesis</keyword>
<dbReference type="GO" id="GO:0050511">
    <property type="term" value="F:undecaprenyldiphospho-muramoylpentapeptide beta-N-acetylglucosaminyltransferase activity"/>
    <property type="evidence" value="ECO:0007669"/>
    <property type="project" value="UniProtKB-UniRule"/>
</dbReference>
<dbReference type="GO" id="GO:0071555">
    <property type="term" value="P:cell wall organization"/>
    <property type="evidence" value="ECO:0007669"/>
    <property type="project" value="UniProtKB-KW"/>
</dbReference>
<dbReference type="Pfam" id="PF04101">
    <property type="entry name" value="Glyco_tran_28_C"/>
    <property type="match status" value="1"/>
</dbReference>
<evidence type="ECO:0000256" key="4">
    <source>
        <dbReference type="ARBA" id="ARBA00022679"/>
    </source>
</evidence>
<feature type="binding site" evidence="10">
    <location>
        <position position="236"/>
    </location>
    <ligand>
        <name>UDP-N-acetyl-alpha-D-glucosamine</name>
        <dbReference type="ChEBI" id="CHEBI:57705"/>
    </ligand>
</feature>
<keyword evidence="1 10" id="KW-1003">Cell membrane</keyword>
<dbReference type="STRING" id="966.BTA35_0202640"/>
<feature type="domain" description="Glycosyltransferase family 28 N-terminal" evidence="11">
    <location>
        <begin position="1"/>
        <end position="137"/>
    </location>
</feature>
<feature type="binding site" evidence="10">
    <location>
        <position position="158"/>
    </location>
    <ligand>
        <name>UDP-N-acetyl-alpha-D-glucosamine</name>
        <dbReference type="ChEBI" id="CHEBI:57705"/>
    </ligand>
</feature>
<gene>
    <name evidence="10" type="primary">murG</name>
    <name evidence="13" type="ORF">BTA35_0202640</name>
</gene>
<dbReference type="NCBIfam" id="TIGR01133">
    <property type="entry name" value="murG"/>
    <property type="match status" value="1"/>
</dbReference>
<keyword evidence="14" id="KW-1185">Reference proteome</keyword>
<feature type="binding site" evidence="10">
    <location>
        <begin position="7"/>
        <end position="9"/>
    </location>
    <ligand>
        <name>UDP-N-acetyl-alpha-D-glucosamine</name>
        <dbReference type="ChEBI" id="CHEBI:57705"/>
    </ligand>
</feature>
<proteinExistence type="inferred from homology"/>
<evidence type="ECO:0000256" key="7">
    <source>
        <dbReference type="ARBA" id="ARBA00023136"/>
    </source>
</evidence>
<dbReference type="EMBL" id="MTSD02000001">
    <property type="protein sequence ID" value="OOV88929.1"/>
    <property type="molecule type" value="Genomic_DNA"/>
</dbReference>
<comment type="subcellular location">
    <subcellularLocation>
        <location evidence="10">Cell membrane</location>
        <topology evidence="10">Peripheral membrane protein</topology>
        <orientation evidence="10">Cytoplasmic side</orientation>
    </subcellularLocation>
</comment>
<dbReference type="GO" id="GO:0051991">
    <property type="term" value="F:UDP-N-acetyl-D-glucosamine:N-acetylmuramoyl-L-alanyl-D-glutamyl-meso-2,6-diaminopimelyl-D-alanyl-D-alanine-diphosphoundecaprenol 4-beta-N-acetylglucosaminlytransferase activity"/>
    <property type="evidence" value="ECO:0007669"/>
    <property type="project" value="RHEA"/>
</dbReference>
<keyword evidence="8 10" id="KW-0131">Cell cycle</keyword>
<comment type="similarity">
    <text evidence="10">Belongs to the glycosyltransferase 28 family. MurG subfamily.</text>
</comment>
<feature type="domain" description="Glycosyl transferase family 28 C-terminal" evidence="12">
    <location>
        <begin position="176"/>
        <end position="330"/>
    </location>
</feature>
<dbReference type="PANTHER" id="PTHR21015:SF22">
    <property type="entry name" value="GLYCOSYLTRANSFERASE"/>
    <property type="match status" value="1"/>
</dbReference>
<evidence type="ECO:0000256" key="5">
    <source>
        <dbReference type="ARBA" id="ARBA00022960"/>
    </source>
</evidence>
<dbReference type="Gene3D" id="3.40.50.2000">
    <property type="entry name" value="Glycogen Phosphorylase B"/>
    <property type="match status" value="2"/>
</dbReference>